<feature type="DNA-binding region" description="H-T-H motif" evidence="2">
    <location>
        <begin position="30"/>
        <end position="49"/>
    </location>
</feature>
<dbReference type="PRINTS" id="PR00455">
    <property type="entry name" value="HTHTETR"/>
</dbReference>
<dbReference type="PANTHER" id="PTHR30328:SF54">
    <property type="entry name" value="HTH-TYPE TRANSCRIPTIONAL REPRESSOR SCO4008"/>
    <property type="match status" value="1"/>
</dbReference>
<dbReference type="PROSITE" id="PS50977">
    <property type="entry name" value="HTH_TETR_2"/>
    <property type="match status" value="1"/>
</dbReference>
<evidence type="ECO:0000313" key="5">
    <source>
        <dbReference type="Proteomes" id="UP000092024"/>
    </source>
</evidence>
<dbReference type="OrthoDB" id="9789566at2"/>
<dbReference type="InterPro" id="IPR023772">
    <property type="entry name" value="DNA-bd_HTH_TetR-type_CS"/>
</dbReference>
<keyword evidence="1 2" id="KW-0238">DNA-binding</keyword>
<evidence type="ECO:0000259" key="3">
    <source>
        <dbReference type="PROSITE" id="PS50977"/>
    </source>
</evidence>
<dbReference type="SUPFAM" id="SSF48498">
    <property type="entry name" value="Tetracyclin repressor-like, C-terminal domain"/>
    <property type="match status" value="1"/>
</dbReference>
<dbReference type="EMBL" id="LYPA01000074">
    <property type="protein sequence ID" value="OBR63274.1"/>
    <property type="molecule type" value="Genomic_DNA"/>
</dbReference>
<dbReference type="AlphaFoldDB" id="A0A1A5YCG0"/>
<reference evidence="4 5" key="1">
    <citation type="submission" date="2016-05" db="EMBL/GenBank/DDBJ databases">
        <title>Paenibacillus oryzae. sp. nov., isolated from the rice root.</title>
        <authorList>
            <person name="Zhang J."/>
            <person name="Zhang X."/>
        </authorList>
    </citation>
    <scope>NUCLEOTIDE SEQUENCE [LARGE SCALE GENOMIC DNA]</scope>
    <source>
        <strain evidence="4 5">1DrF-4</strain>
    </source>
</reference>
<sequence>MAVLEDADIKTRILQAAKKLFAQQGYDGTSIRQICQEAGANVALVSYHFGGKEKLFAALFTHFFPKQKMDDIDPGMNPVDGVKLVIREVTYFRQGDPHFVSIIQQEITLNSPRIAHIREHVLPTWFYLRKWIAEGREQGYFQYRSLDNVFLSVVGILLMHREQPYWKMVQEEISDLEDLILDMTDFILHGLHYKGDAAT</sequence>
<gene>
    <name evidence="4" type="ORF">A7K91_25330</name>
</gene>
<protein>
    <recommendedName>
        <fullName evidence="3">HTH tetR-type domain-containing protein</fullName>
    </recommendedName>
</protein>
<dbReference type="RefSeq" id="WP_068686540.1">
    <property type="nucleotide sequence ID" value="NZ_LYPA01000074.1"/>
</dbReference>
<dbReference type="Gene3D" id="1.10.10.60">
    <property type="entry name" value="Homeodomain-like"/>
    <property type="match status" value="1"/>
</dbReference>
<accession>A0A1A5YCG0</accession>
<proteinExistence type="predicted"/>
<organism evidence="4 5">
    <name type="scientific">Paenibacillus oryzae</name>
    <dbReference type="NCBI Taxonomy" id="1844972"/>
    <lineage>
        <taxon>Bacteria</taxon>
        <taxon>Bacillati</taxon>
        <taxon>Bacillota</taxon>
        <taxon>Bacilli</taxon>
        <taxon>Bacillales</taxon>
        <taxon>Paenibacillaceae</taxon>
        <taxon>Paenibacillus</taxon>
    </lineage>
</organism>
<evidence type="ECO:0000256" key="1">
    <source>
        <dbReference type="ARBA" id="ARBA00023125"/>
    </source>
</evidence>
<dbReference type="GO" id="GO:0006355">
    <property type="term" value="P:regulation of DNA-templated transcription"/>
    <property type="evidence" value="ECO:0007669"/>
    <property type="project" value="UniProtKB-ARBA"/>
</dbReference>
<evidence type="ECO:0000256" key="2">
    <source>
        <dbReference type="PROSITE-ProRule" id="PRU00335"/>
    </source>
</evidence>
<dbReference type="InterPro" id="IPR001647">
    <property type="entry name" value="HTH_TetR"/>
</dbReference>
<dbReference type="Gene3D" id="1.10.357.10">
    <property type="entry name" value="Tetracycline Repressor, domain 2"/>
    <property type="match status" value="1"/>
</dbReference>
<feature type="domain" description="HTH tetR-type" evidence="3">
    <location>
        <begin position="7"/>
        <end position="67"/>
    </location>
</feature>
<dbReference type="Pfam" id="PF00440">
    <property type="entry name" value="TetR_N"/>
    <property type="match status" value="1"/>
</dbReference>
<dbReference type="PANTHER" id="PTHR30328">
    <property type="entry name" value="TRANSCRIPTIONAL REPRESSOR"/>
    <property type="match status" value="1"/>
</dbReference>
<dbReference type="SUPFAM" id="SSF46689">
    <property type="entry name" value="Homeodomain-like"/>
    <property type="match status" value="1"/>
</dbReference>
<dbReference type="InterPro" id="IPR009057">
    <property type="entry name" value="Homeodomain-like_sf"/>
</dbReference>
<dbReference type="GO" id="GO:0003677">
    <property type="term" value="F:DNA binding"/>
    <property type="evidence" value="ECO:0007669"/>
    <property type="project" value="UniProtKB-UniRule"/>
</dbReference>
<dbReference type="Proteomes" id="UP000092024">
    <property type="component" value="Unassembled WGS sequence"/>
</dbReference>
<comment type="caution">
    <text evidence="4">The sequence shown here is derived from an EMBL/GenBank/DDBJ whole genome shotgun (WGS) entry which is preliminary data.</text>
</comment>
<dbReference type="PROSITE" id="PS01081">
    <property type="entry name" value="HTH_TETR_1"/>
    <property type="match status" value="1"/>
</dbReference>
<evidence type="ECO:0000313" key="4">
    <source>
        <dbReference type="EMBL" id="OBR63274.1"/>
    </source>
</evidence>
<keyword evidence="5" id="KW-1185">Reference proteome</keyword>
<name>A0A1A5YCG0_9BACL</name>
<dbReference type="InterPro" id="IPR050109">
    <property type="entry name" value="HTH-type_TetR-like_transc_reg"/>
</dbReference>
<dbReference type="STRING" id="1844972.A7K91_25330"/>
<dbReference type="InterPro" id="IPR036271">
    <property type="entry name" value="Tet_transcr_reg_TetR-rel_C_sf"/>
</dbReference>